<dbReference type="PATRIC" id="fig|994573.3.peg.3031"/>
<organism evidence="2 3">
    <name type="scientific">Youngiibacter fragilis 232.1</name>
    <dbReference type="NCBI Taxonomy" id="994573"/>
    <lineage>
        <taxon>Bacteria</taxon>
        <taxon>Bacillati</taxon>
        <taxon>Bacillota</taxon>
        <taxon>Clostridia</taxon>
        <taxon>Eubacteriales</taxon>
        <taxon>Clostridiaceae</taxon>
        <taxon>Youngiibacter</taxon>
    </lineage>
</organism>
<reference evidence="2 3" key="1">
    <citation type="journal article" date="2014" name="Genome Announc.">
        <title>Genome Sequence of Youngiibacter fragilis, the Type Strain of the Genus Youngiibacter.</title>
        <authorList>
            <person name="Wawrik C.B."/>
            <person name="Callaghan A.V."/>
            <person name="Stamps B.W."/>
            <person name="Wawrik B."/>
        </authorList>
    </citation>
    <scope>NUCLEOTIDE SEQUENCE [LARGE SCALE GENOMIC DNA]</scope>
    <source>
        <strain evidence="2 3">232.1</strain>
    </source>
</reference>
<evidence type="ECO:0000256" key="1">
    <source>
        <dbReference type="SAM" id="Phobius"/>
    </source>
</evidence>
<dbReference type="OrthoDB" id="138672at2"/>
<feature type="transmembrane region" description="Helical" evidence="1">
    <location>
        <begin position="193"/>
        <end position="216"/>
    </location>
</feature>
<dbReference type="Pfam" id="PF16949">
    <property type="entry name" value="ABC_tran_2"/>
    <property type="match status" value="1"/>
</dbReference>
<keyword evidence="1" id="KW-0812">Transmembrane</keyword>
<keyword evidence="1" id="KW-1133">Transmembrane helix</keyword>
<feature type="transmembrane region" description="Helical" evidence="1">
    <location>
        <begin position="122"/>
        <end position="147"/>
    </location>
</feature>
<proteinExistence type="predicted"/>
<feature type="transmembrane region" description="Helical" evidence="1">
    <location>
        <begin position="453"/>
        <end position="479"/>
    </location>
</feature>
<dbReference type="eggNOG" id="ENOG502Z8T8">
    <property type="taxonomic scope" value="Bacteria"/>
</dbReference>
<feature type="transmembrane region" description="Helical" evidence="1">
    <location>
        <begin position="379"/>
        <end position="401"/>
    </location>
</feature>
<feature type="transmembrane region" description="Helical" evidence="1">
    <location>
        <begin position="153"/>
        <end position="181"/>
    </location>
</feature>
<accession>V7I1D7</accession>
<dbReference type="STRING" id="994573.T472_0216045"/>
<evidence type="ECO:0000313" key="2">
    <source>
        <dbReference type="EMBL" id="ETA79668.1"/>
    </source>
</evidence>
<feature type="transmembrane region" description="Helical" evidence="1">
    <location>
        <begin position="74"/>
        <end position="101"/>
    </location>
</feature>
<gene>
    <name evidence="2" type="ORF">T472_0216045</name>
</gene>
<dbReference type="RefSeq" id="WP_023388864.1">
    <property type="nucleotide sequence ID" value="NZ_AXUN02000203.1"/>
</dbReference>
<evidence type="ECO:0000313" key="3">
    <source>
        <dbReference type="Proteomes" id="UP000017747"/>
    </source>
</evidence>
<dbReference type="InterPro" id="IPR031599">
    <property type="entry name" value="ABC_tran_2"/>
</dbReference>
<keyword evidence="1" id="KW-0472">Membrane</keyword>
<feature type="transmembrane region" description="Helical" evidence="1">
    <location>
        <begin position="523"/>
        <end position="545"/>
    </location>
</feature>
<feature type="transmembrane region" description="Helical" evidence="1">
    <location>
        <begin position="334"/>
        <end position="356"/>
    </location>
</feature>
<comment type="caution">
    <text evidence="2">The sequence shown here is derived from an EMBL/GenBank/DDBJ whole genome shotgun (WGS) entry which is preliminary data.</text>
</comment>
<feature type="transmembrane region" description="Helical" evidence="1">
    <location>
        <begin position="261"/>
        <end position="281"/>
    </location>
</feature>
<keyword evidence="3" id="KW-1185">Reference proteome</keyword>
<dbReference type="AlphaFoldDB" id="V7I1D7"/>
<feature type="transmembrane region" description="Helical" evidence="1">
    <location>
        <begin position="499"/>
        <end position="517"/>
    </location>
</feature>
<protein>
    <submittedName>
        <fullName evidence="2">Uncharacterized protein</fullName>
    </submittedName>
</protein>
<dbReference type="Proteomes" id="UP000017747">
    <property type="component" value="Unassembled WGS sequence"/>
</dbReference>
<feature type="transmembrane region" description="Helical" evidence="1">
    <location>
        <begin position="40"/>
        <end position="62"/>
    </location>
</feature>
<name>V7I1D7_9CLOT</name>
<feature type="transmembrane region" description="Helical" evidence="1">
    <location>
        <begin position="422"/>
        <end position="447"/>
    </location>
</feature>
<dbReference type="EMBL" id="AXUN02000203">
    <property type="protein sequence ID" value="ETA79668.1"/>
    <property type="molecule type" value="Genomic_DNA"/>
</dbReference>
<sequence>MSNHIFHLTKTMFGSDETLSNLGIGNKRKKSVFSKRPVKILLFLLLFLSMGMSTGSFAYLLYDSLSMYGFQSLIIRLAVPASGITVFMFGIFYVMNVFYFSRDIENYLFLPVKPGEILMSKFLVALVYQYFIYGMLFMPVLLVYGFLDKAGPLFYLYLILITLFVPVLPMVAASLIAMVIMRAGKGIKNKDRFNMIAGVFGLGISLGFSFGIQYIAQRATAGSMVITDLSQLPAIKVTSLAIPTSYLASEALIGFDGFSGLMYLLALIALSILSMVVFYVVGNAIYFKGVMGVLDSSSRRKKLSTGELDKETSSKPILLAYSLKELKLLMRTPAYFMNCILVSLIFPLFFVVPLLIEGPDSAEIKEIISYISATPDANLLIVLAAAGMFLGGLNIISSTSISREGKSFFFMKYIPVPYMTQLYAKILSSFYVEGAAAVVLYGLLIWLFRPSMIVVLLSIPLFILSSIFMNQFSIAIDVYMPKLEWDSEQKAVKQNLNSMFQIFGSFIFGGGMIFLSTKLSPSLIPAFLGLFVIFGALVVITHKFLERLVAKRFAEL</sequence>